<dbReference type="AlphaFoldDB" id="A0A5J4UBM2"/>
<gene>
    <name evidence="2" type="ORF">EZS28_037201</name>
</gene>
<sequence length="374" mass="42881">MSTYLPNKYRTDNPCPVKFFGSTVVMQLFDVGQYNRINPIIRYAQLTVHIAPLFKVDYGLKYFSTESAKLYNVVSVQQSNIGQNLYPYSVQSLVQALLIAVFKLVRIGEVKRAKSAGPKASAKRVGRPSNQPKAQNAKEYMQKKQKYIHKQKYIDPISVAKVPQILHDIGQLQTVQGRLNKGQYEQIIHQIIETDPTITMEEADAAIQGFKGKVRQQRIYGGYDPNDLIESNREAQQLINNLLIPQSQQQTQQADVDTNQNINARFNEPSHDVSSKRQPSAPDPSIYDSEDERMEKFGGYNRWQEKPLFDLNPFESNTDQFTDFPQQADSLQQDIDQEKEQNQQQKQLIQDNKETNKDLEYIGGLDWGQKPVHP</sequence>
<dbReference type="Proteomes" id="UP000324800">
    <property type="component" value="Unassembled WGS sequence"/>
</dbReference>
<feature type="non-terminal residue" evidence="2">
    <location>
        <position position="374"/>
    </location>
</feature>
<evidence type="ECO:0000313" key="2">
    <source>
        <dbReference type="EMBL" id="KAA6367272.1"/>
    </source>
</evidence>
<feature type="region of interest" description="Disordered" evidence="1">
    <location>
        <begin position="117"/>
        <end position="136"/>
    </location>
</feature>
<dbReference type="EMBL" id="SNRW01018507">
    <property type="protein sequence ID" value="KAA6367272.1"/>
    <property type="molecule type" value="Genomic_DNA"/>
</dbReference>
<feature type="compositionally biased region" description="Basic and acidic residues" evidence="1">
    <location>
        <begin position="351"/>
        <end position="360"/>
    </location>
</feature>
<feature type="region of interest" description="Disordered" evidence="1">
    <location>
        <begin position="313"/>
        <end position="374"/>
    </location>
</feature>
<comment type="caution">
    <text evidence="2">The sequence shown here is derived from an EMBL/GenBank/DDBJ whole genome shotgun (WGS) entry which is preliminary data.</text>
</comment>
<organism evidence="2 3">
    <name type="scientific">Streblomastix strix</name>
    <dbReference type="NCBI Taxonomy" id="222440"/>
    <lineage>
        <taxon>Eukaryota</taxon>
        <taxon>Metamonada</taxon>
        <taxon>Preaxostyla</taxon>
        <taxon>Oxymonadida</taxon>
        <taxon>Streblomastigidae</taxon>
        <taxon>Streblomastix</taxon>
    </lineage>
</organism>
<accession>A0A5J4UBM2</accession>
<proteinExistence type="predicted"/>
<protein>
    <submittedName>
        <fullName evidence="2">Uncharacterized protein</fullName>
    </submittedName>
</protein>
<evidence type="ECO:0000256" key="1">
    <source>
        <dbReference type="SAM" id="MobiDB-lite"/>
    </source>
</evidence>
<feature type="region of interest" description="Disordered" evidence="1">
    <location>
        <begin position="264"/>
        <end position="289"/>
    </location>
</feature>
<evidence type="ECO:0000313" key="3">
    <source>
        <dbReference type="Proteomes" id="UP000324800"/>
    </source>
</evidence>
<name>A0A5J4UBM2_9EUKA</name>
<reference evidence="2 3" key="1">
    <citation type="submission" date="2019-03" db="EMBL/GenBank/DDBJ databases">
        <title>Single cell metagenomics reveals metabolic interactions within the superorganism composed of flagellate Streblomastix strix and complex community of Bacteroidetes bacteria on its surface.</title>
        <authorList>
            <person name="Treitli S.C."/>
            <person name="Kolisko M."/>
            <person name="Husnik F."/>
            <person name="Keeling P."/>
            <person name="Hampl V."/>
        </authorList>
    </citation>
    <scope>NUCLEOTIDE SEQUENCE [LARGE SCALE GENOMIC DNA]</scope>
    <source>
        <strain evidence="2">ST1C</strain>
    </source>
</reference>
<feature type="compositionally biased region" description="Polar residues" evidence="1">
    <location>
        <begin position="314"/>
        <end position="331"/>
    </location>
</feature>